<organism evidence="1 2">
    <name type="scientific">Cohnella rhizosphaerae</name>
    <dbReference type="NCBI Taxonomy" id="1457232"/>
    <lineage>
        <taxon>Bacteria</taxon>
        <taxon>Bacillati</taxon>
        <taxon>Bacillota</taxon>
        <taxon>Bacilli</taxon>
        <taxon>Bacillales</taxon>
        <taxon>Paenibacillaceae</taxon>
        <taxon>Cohnella</taxon>
    </lineage>
</organism>
<keyword evidence="2" id="KW-1185">Reference proteome</keyword>
<dbReference type="Gene3D" id="3.50.50.60">
    <property type="entry name" value="FAD/NAD(P)-binding domain"/>
    <property type="match status" value="1"/>
</dbReference>
<accession>A0A9X4KWM1</accession>
<reference evidence="1" key="1">
    <citation type="submission" date="2022-10" db="EMBL/GenBank/DDBJ databases">
        <title>Comparative genomic analysis of Cohnella hashimotonis sp. nov., isolated from the International Space Station.</title>
        <authorList>
            <person name="Simpson A."/>
            <person name="Venkateswaran K."/>
        </authorList>
    </citation>
    <scope>NUCLEOTIDE SEQUENCE</scope>
    <source>
        <strain evidence="1">DSM 28161</strain>
    </source>
</reference>
<protein>
    <submittedName>
        <fullName evidence="1">Uncharacterized protein</fullName>
    </submittedName>
</protein>
<dbReference type="Proteomes" id="UP001153404">
    <property type="component" value="Unassembled WGS sequence"/>
</dbReference>
<comment type="caution">
    <text evidence="1">The sequence shown here is derived from an EMBL/GenBank/DDBJ whole genome shotgun (WGS) entry which is preliminary data.</text>
</comment>
<dbReference type="AlphaFoldDB" id="A0A9X4KWM1"/>
<proteinExistence type="predicted"/>
<name>A0A9X4KWM1_9BACL</name>
<evidence type="ECO:0000313" key="2">
    <source>
        <dbReference type="Proteomes" id="UP001153404"/>
    </source>
</evidence>
<evidence type="ECO:0000313" key="1">
    <source>
        <dbReference type="EMBL" id="MDG0812629.1"/>
    </source>
</evidence>
<sequence length="203" mass="20717">MSPAGGGIVNAAALFDRSACREAPTAVQGWLDLARARCPALARRLAGAAPVPGTQAAVAPVRLYAKPTPWDGVPLVGDACAAIPPLCGDGMSMALRAAQLCAASAERYLCGALSLSEWEEAYALAIRGAFSGPLRWGEPASARCRQAASGAYGAGRGALRAAARRPARAGDPARVDAARLTVAALFCSSKVRPQGFDARLTTG</sequence>
<dbReference type="RefSeq" id="WP_277536027.1">
    <property type="nucleotide sequence ID" value="NZ_JAPDIA010000008.1"/>
</dbReference>
<gene>
    <name evidence="1" type="ORF">OMP40_27335</name>
</gene>
<dbReference type="InterPro" id="IPR036188">
    <property type="entry name" value="FAD/NAD-bd_sf"/>
</dbReference>
<dbReference type="EMBL" id="JAPDIA010000008">
    <property type="protein sequence ID" value="MDG0812629.1"/>
    <property type="molecule type" value="Genomic_DNA"/>
</dbReference>
<dbReference type="SUPFAM" id="SSF51905">
    <property type="entry name" value="FAD/NAD(P)-binding domain"/>
    <property type="match status" value="1"/>
</dbReference>